<comment type="caution">
    <text evidence="1">The sequence shown here is derived from an EMBL/GenBank/DDBJ whole genome shotgun (WGS) entry which is preliminary data.</text>
</comment>
<dbReference type="InterPro" id="IPR017853">
    <property type="entry name" value="GH"/>
</dbReference>
<name>A0ABT2EL25_9BACT</name>
<sequence length="361" mass="41781">MRELVQVILLFGLVCLASAQEFPVRPYVDPSQLDVPWPKHSHLKLPWRAYLETRSGYEFLQGIGVNYNVPQKHELAIRLFAEAGFKTFRIEIGWSNVNWDETALANEERWKEILSLCKRYGIRPTILLNAHHGVPCPHRFFERRLVADAPKGSRKVRLDNVSKIVPRHSGLCNLTDYMPEGWVHTFVQTESLTRLLNPKSRQERKPAGVERFYHYMTEHGVAPPECGVNDEQGSWLLKAKTVLRAFCFWFNKGIDVMHYYCAYGEQPTDMGLLPTNLKDLPDDAKFERVATLPMRALRNLFRIFSDGKPLKQIRQLSVDVVALGKQTPIYTVAGKTLWHRDVFAFLPFQCHERKFSSPFTR</sequence>
<organism evidence="1 2">
    <name type="scientific">Candidatus Fervidibacter sacchari</name>
    <dbReference type="NCBI Taxonomy" id="1448929"/>
    <lineage>
        <taxon>Bacteria</taxon>
        <taxon>Candidatus Fervidibacterota</taxon>
        <taxon>Candidatus Fervidibacter</taxon>
    </lineage>
</organism>
<dbReference type="RefSeq" id="WP_259091919.1">
    <property type="nucleotide sequence ID" value="NZ_CP130454.1"/>
</dbReference>
<dbReference type="EMBL" id="JANUCP010000001">
    <property type="protein sequence ID" value="MCS3917653.1"/>
    <property type="molecule type" value="Genomic_DNA"/>
</dbReference>
<gene>
    <name evidence="1" type="ORF">M2350_000050</name>
</gene>
<evidence type="ECO:0008006" key="3">
    <source>
        <dbReference type="Google" id="ProtNLM"/>
    </source>
</evidence>
<dbReference type="Proteomes" id="UP001204798">
    <property type="component" value="Unassembled WGS sequence"/>
</dbReference>
<accession>A0ABT2EL25</accession>
<reference evidence="1 2" key="1">
    <citation type="submission" date="2022-08" db="EMBL/GenBank/DDBJ databases">
        <title>Bacterial and archaeal communities from various locations to study Microbial Dark Matter (Phase II).</title>
        <authorList>
            <person name="Stepanauskas R."/>
        </authorList>
    </citation>
    <scope>NUCLEOTIDE SEQUENCE [LARGE SCALE GENOMIC DNA]</scope>
    <source>
        <strain evidence="1 2">PD1</strain>
    </source>
</reference>
<protein>
    <recommendedName>
        <fullName evidence="3">Glycoside hydrolase family 42 N-terminal domain-containing protein</fullName>
    </recommendedName>
</protein>
<evidence type="ECO:0000313" key="1">
    <source>
        <dbReference type="EMBL" id="MCS3917653.1"/>
    </source>
</evidence>
<dbReference type="SUPFAM" id="SSF51445">
    <property type="entry name" value="(Trans)glycosidases"/>
    <property type="match status" value="1"/>
</dbReference>
<proteinExistence type="predicted"/>
<dbReference type="Gene3D" id="3.20.20.80">
    <property type="entry name" value="Glycosidases"/>
    <property type="match status" value="1"/>
</dbReference>
<evidence type="ECO:0000313" key="2">
    <source>
        <dbReference type="Proteomes" id="UP001204798"/>
    </source>
</evidence>
<keyword evidence="2" id="KW-1185">Reference proteome</keyword>